<comment type="caution">
    <text evidence="1">The sequence shown here is derived from an EMBL/GenBank/DDBJ whole genome shotgun (WGS) entry which is preliminary data.</text>
</comment>
<dbReference type="AlphaFoldDB" id="A0A8T0WLA8"/>
<proteinExistence type="predicted"/>
<gene>
    <name evidence="1" type="ORF">PVAP13_2KG479010</name>
</gene>
<evidence type="ECO:0000313" key="1">
    <source>
        <dbReference type="EMBL" id="KAG2645974.1"/>
    </source>
</evidence>
<keyword evidence="2" id="KW-1185">Reference proteome</keyword>
<accession>A0A8T0WLA8</accession>
<organism evidence="1 2">
    <name type="scientific">Panicum virgatum</name>
    <name type="common">Blackwell switchgrass</name>
    <dbReference type="NCBI Taxonomy" id="38727"/>
    <lineage>
        <taxon>Eukaryota</taxon>
        <taxon>Viridiplantae</taxon>
        <taxon>Streptophyta</taxon>
        <taxon>Embryophyta</taxon>
        <taxon>Tracheophyta</taxon>
        <taxon>Spermatophyta</taxon>
        <taxon>Magnoliopsida</taxon>
        <taxon>Liliopsida</taxon>
        <taxon>Poales</taxon>
        <taxon>Poaceae</taxon>
        <taxon>PACMAD clade</taxon>
        <taxon>Panicoideae</taxon>
        <taxon>Panicodae</taxon>
        <taxon>Paniceae</taxon>
        <taxon>Panicinae</taxon>
        <taxon>Panicum</taxon>
        <taxon>Panicum sect. Hiantes</taxon>
    </lineage>
</organism>
<dbReference type="Proteomes" id="UP000823388">
    <property type="component" value="Chromosome 2K"/>
</dbReference>
<name>A0A8T0WLA8_PANVG</name>
<protein>
    <submittedName>
        <fullName evidence="1">Uncharacterized protein</fullName>
    </submittedName>
</protein>
<reference evidence="1" key="1">
    <citation type="submission" date="2020-05" db="EMBL/GenBank/DDBJ databases">
        <title>WGS assembly of Panicum virgatum.</title>
        <authorList>
            <person name="Lovell J.T."/>
            <person name="Jenkins J."/>
            <person name="Shu S."/>
            <person name="Juenger T.E."/>
            <person name="Schmutz J."/>
        </authorList>
    </citation>
    <scope>NUCLEOTIDE SEQUENCE</scope>
    <source>
        <strain evidence="1">AP13</strain>
    </source>
</reference>
<dbReference type="EMBL" id="CM029039">
    <property type="protein sequence ID" value="KAG2645974.1"/>
    <property type="molecule type" value="Genomic_DNA"/>
</dbReference>
<sequence>MGTSCSVVGASRHDTSLGEHYVTYRETSCRSC</sequence>
<evidence type="ECO:0000313" key="2">
    <source>
        <dbReference type="Proteomes" id="UP000823388"/>
    </source>
</evidence>